<dbReference type="OrthoDB" id="5967633at2759"/>
<evidence type="ECO:0000256" key="2">
    <source>
        <dbReference type="ARBA" id="ARBA00022801"/>
    </source>
</evidence>
<dbReference type="PANTHER" id="PTHR10340:SF57">
    <property type="entry name" value="METALLOPHOS DOMAIN-CONTAINING PROTEIN"/>
    <property type="match status" value="1"/>
</dbReference>
<keyword evidence="8" id="KW-1185">Reference proteome</keyword>
<keyword evidence="3" id="KW-0325">Glycoprotein</keyword>
<name>A0A9X0CHK3_9CNID</name>
<dbReference type="Proteomes" id="UP001163046">
    <property type="component" value="Unassembled WGS sequence"/>
</dbReference>
<feature type="region of interest" description="Disordered" evidence="4">
    <location>
        <begin position="471"/>
        <end position="564"/>
    </location>
</feature>
<dbReference type="Pfam" id="PF00149">
    <property type="entry name" value="Metallophos"/>
    <property type="match status" value="1"/>
</dbReference>
<dbReference type="AlphaFoldDB" id="A0A9X0CHK3"/>
<feature type="signal peptide" evidence="5">
    <location>
        <begin position="1"/>
        <end position="26"/>
    </location>
</feature>
<evidence type="ECO:0000313" key="7">
    <source>
        <dbReference type="EMBL" id="KAJ7352757.1"/>
    </source>
</evidence>
<comment type="caution">
    <text evidence="7">The sequence shown here is derived from an EMBL/GenBank/DDBJ whole genome shotgun (WGS) entry which is preliminary data.</text>
</comment>
<dbReference type="GO" id="GO:0008081">
    <property type="term" value="F:phosphoric diester hydrolase activity"/>
    <property type="evidence" value="ECO:0007669"/>
    <property type="project" value="TreeGrafter"/>
</dbReference>
<dbReference type="EMBL" id="MU827348">
    <property type="protein sequence ID" value="KAJ7352757.1"/>
    <property type="molecule type" value="Genomic_DNA"/>
</dbReference>
<feature type="compositionally biased region" description="Polar residues" evidence="4">
    <location>
        <begin position="527"/>
        <end position="540"/>
    </location>
</feature>
<dbReference type="Gene3D" id="3.60.21.10">
    <property type="match status" value="1"/>
</dbReference>
<evidence type="ECO:0000256" key="4">
    <source>
        <dbReference type="SAM" id="MobiDB-lite"/>
    </source>
</evidence>
<dbReference type="SUPFAM" id="SSF56300">
    <property type="entry name" value="Metallo-dependent phosphatases"/>
    <property type="match status" value="1"/>
</dbReference>
<dbReference type="InterPro" id="IPR004843">
    <property type="entry name" value="Calcineurin-like_PHP"/>
</dbReference>
<gene>
    <name evidence="7" type="primary">SMPDL3B_3</name>
    <name evidence="7" type="ORF">OS493_034108</name>
</gene>
<evidence type="ECO:0000313" key="8">
    <source>
        <dbReference type="Proteomes" id="UP001163046"/>
    </source>
</evidence>
<evidence type="ECO:0000259" key="6">
    <source>
        <dbReference type="Pfam" id="PF00149"/>
    </source>
</evidence>
<dbReference type="GO" id="GO:0005615">
    <property type="term" value="C:extracellular space"/>
    <property type="evidence" value="ECO:0007669"/>
    <property type="project" value="TreeGrafter"/>
</dbReference>
<dbReference type="InterPro" id="IPR029052">
    <property type="entry name" value="Metallo-depent_PP-like"/>
</dbReference>
<protein>
    <submittedName>
        <fullName evidence="7">Acid sphingomyelinase-like phosphodiesterase 3b</fullName>
    </submittedName>
</protein>
<feature type="domain" description="Calcineurin-like phosphoesterase" evidence="6">
    <location>
        <begin position="32"/>
        <end position="304"/>
    </location>
</feature>
<comment type="similarity">
    <text evidence="1">Belongs to the acid sphingomyelinase family.</text>
</comment>
<accession>A0A9X0CHK3</accession>
<sequence length="564" mass="63546">MSTMQKGHTVAVVFLLMLIFAPPSNCSYQNILKFLHVSDIHLDPFYDKSIDKTTRCHAAGSTSNADYEAPYGRIGCDSPTDLLELTLSAMREKGDNAKFIILTGDSTGHGLTDDHGSHTVLESMSLVSSNIHQVFPDIPVFPAFGNNDLPGHYILPNNSAWYRTILSYWAPLILCSECQEHVQKPTTIEALSKTFLDGGYYSVNIADGKMILLILNTMYWNDNRYTDPLVEQIAENQMQWFSNQLQLAKDQGKRVLIMSHIPPGGDPYGYNYFWYPEYIKRYVSLTAGKYHDVVAGQFYAHTHSDDFHLQILDAADEKAEEVSTKSFVLMAPSVSPVYANNPAFRIMSLNTDIQALVDYDQYYLDLVIATEFSNPVWKFDYTFSKKYPSKNKLIDANRIDELNQQLISQTDGTYWKGYIQSRTTNYQPSDYDRLPLYCVMRYVFEEDFAKCHEKFKMQDCATSSPSRVVLDSSICSSPRPSTSAGNTKGHPPVTTKSNTEKGAKTIKKKVRQDFATSTPSRVVLDSSICSFPRPSTSAGNTKGHPPVATKSNTEKGAKTKRRKW</sequence>
<feature type="compositionally biased region" description="Low complexity" evidence="4">
    <location>
        <begin position="472"/>
        <end position="483"/>
    </location>
</feature>
<dbReference type="CDD" id="cd00842">
    <property type="entry name" value="MPP_ASMase"/>
    <property type="match status" value="1"/>
</dbReference>
<dbReference type="InterPro" id="IPR041805">
    <property type="entry name" value="ASMase/PPN1_MPP"/>
</dbReference>
<evidence type="ECO:0000256" key="3">
    <source>
        <dbReference type="ARBA" id="ARBA00023180"/>
    </source>
</evidence>
<organism evidence="7 8">
    <name type="scientific">Desmophyllum pertusum</name>
    <dbReference type="NCBI Taxonomy" id="174260"/>
    <lineage>
        <taxon>Eukaryota</taxon>
        <taxon>Metazoa</taxon>
        <taxon>Cnidaria</taxon>
        <taxon>Anthozoa</taxon>
        <taxon>Hexacorallia</taxon>
        <taxon>Scleractinia</taxon>
        <taxon>Caryophylliina</taxon>
        <taxon>Caryophylliidae</taxon>
        <taxon>Desmophyllum</taxon>
    </lineage>
</organism>
<proteinExistence type="inferred from homology"/>
<reference evidence="7" key="1">
    <citation type="submission" date="2023-01" db="EMBL/GenBank/DDBJ databases">
        <title>Genome assembly of the deep-sea coral Lophelia pertusa.</title>
        <authorList>
            <person name="Herrera S."/>
            <person name="Cordes E."/>
        </authorList>
    </citation>
    <scope>NUCLEOTIDE SEQUENCE</scope>
    <source>
        <strain evidence="7">USNM1676648</strain>
        <tissue evidence="7">Polyp</tissue>
    </source>
</reference>
<keyword evidence="5" id="KW-0732">Signal</keyword>
<dbReference type="PANTHER" id="PTHR10340">
    <property type="entry name" value="SPHINGOMYELIN PHOSPHODIESTERASE"/>
    <property type="match status" value="1"/>
</dbReference>
<evidence type="ECO:0000256" key="1">
    <source>
        <dbReference type="ARBA" id="ARBA00008234"/>
    </source>
</evidence>
<keyword evidence="2" id="KW-0378">Hydrolase</keyword>
<evidence type="ECO:0000256" key="5">
    <source>
        <dbReference type="SAM" id="SignalP"/>
    </source>
</evidence>
<feature type="chain" id="PRO_5040985258" evidence="5">
    <location>
        <begin position="27"/>
        <end position="564"/>
    </location>
</feature>